<gene>
    <name evidence="6" type="primary">g6839</name>
    <name evidence="6" type="ORF">VP750_LOCUS5856</name>
</gene>
<accession>A0ABP1G1A5</accession>
<feature type="compositionally biased region" description="Basic and acidic residues" evidence="5">
    <location>
        <begin position="201"/>
        <end position="210"/>
    </location>
</feature>
<proteinExistence type="predicted"/>
<feature type="compositionally biased region" description="Basic residues" evidence="5">
    <location>
        <begin position="187"/>
        <end position="196"/>
    </location>
</feature>
<keyword evidence="4" id="KW-0648">Protein biosynthesis</keyword>
<dbReference type="Proteomes" id="UP001497392">
    <property type="component" value="Unassembled WGS sequence"/>
</dbReference>
<dbReference type="InterPro" id="IPR011387">
    <property type="entry name" value="TIF2A"/>
</dbReference>
<dbReference type="PANTHER" id="PTHR13227:SF0">
    <property type="entry name" value="EUKARYOTIC TRANSLATION INITIATION FACTOR 2A"/>
    <property type="match status" value="1"/>
</dbReference>
<evidence type="ECO:0000256" key="2">
    <source>
        <dbReference type="ARBA" id="ARBA00022574"/>
    </source>
</evidence>
<dbReference type="PANTHER" id="PTHR13227">
    <property type="entry name" value="EUKARYOTIC TRANSLATION INITIATION FACTOR 2A"/>
    <property type="match status" value="1"/>
</dbReference>
<feature type="region of interest" description="Disordered" evidence="5">
    <location>
        <begin position="31"/>
        <end position="57"/>
    </location>
</feature>
<dbReference type="EMBL" id="CAXHTA020000010">
    <property type="protein sequence ID" value="CAL5224197.1"/>
    <property type="molecule type" value="Genomic_DNA"/>
</dbReference>
<organism evidence="6 7">
    <name type="scientific">Coccomyxa viridis</name>
    <dbReference type="NCBI Taxonomy" id="1274662"/>
    <lineage>
        <taxon>Eukaryota</taxon>
        <taxon>Viridiplantae</taxon>
        <taxon>Chlorophyta</taxon>
        <taxon>core chlorophytes</taxon>
        <taxon>Trebouxiophyceae</taxon>
        <taxon>Trebouxiophyceae incertae sedis</taxon>
        <taxon>Coccomyxaceae</taxon>
        <taxon>Coccomyxa</taxon>
    </lineage>
</organism>
<sequence length="242" mass="25432">MAPRARDDAYTGEKLFDERVEVLLEAAWRPSPEGAFPDLPQSPCANGSASSAAAPAAAQGYVAPHLRGTGASASGNFSLARDAEDLRGKIGLNLHHQRLVPGAAPPESKTASKNTKKRNRAKISDVFNAVQNKAGGEGDGDEVQKGLQEAKPAPAVEDIQSRCVAQMSVSGNDQSEGQDGAADTAKRLRNLQKKLRQVQQLKEKQAKGEPLEPEQLAKIGSEAGLAEEIPSLGGSRHASPST</sequence>
<feature type="region of interest" description="Disordered" evidence="5">
    <location>
        <begin position="96"/>
        <end position="242"/>
    </location>
</feature>
<keyword evidence="3" id="KW-0677">Repeat</keyword>
<evidence type="ECO:0000256" key="3">
    <source>
        <dbReference type="ARBA" id="ARBA00022737"/>
    </source>
</evidence>
<evidence type="ECO:0000256" key="5">
    <source>
        <dbReference type="SAM" id="MobiDB-lite"/>
    </source>
</evidence>
<protein>
    <submittedName>
        <fullName evidence="6">G6839 protein</fullName>
    </submittedName>
</protein>
<evidence type="ECO:0000256" key="4">
    <source>
        <dbReference type="ARBA" id="ARBA00022917"/>
    </source>
</evidence>
<feature type="compositionally biased region" description="Polar residues" evidence="5">
    <location>
        <begin position="167"/>
        <end position="177"/>
    </location>
</feature>
<keyword evidence="7" id="KW-1185">Reference proteome</keyword>
<keyword evidence="1" id="KW-0396">Initiation factor</keyword>
<evidence type="ECO:0000313" key="7">
    <source>
        <dbReference type="Proteomes" id="UP001497392"/>
    </source>
</evidence>
<evidence type="ECO:0000313" key="6">
    <source>
        <dbReference type="EMBL" id="CAL5224197.1"/>
    </source>
</evidence>
<feature type="compositionally biased region" description="Low complexity" evidence="5">
    <location>
        <begin position="48"/>
        <end position="57"/>
    </location>
</feature>
<comment type="caution">
    <text evidence="6">The sequence shown here is derived from an EMBL/GenBank/DDBJ whole genome shotgun (WGS) entry which is preliminary data.</text>
</comment>
<keyword evidence="2" id="KW-0853">WD repeat</keyword>
<name>A0ABP1G1A5_9CHLO</name>
<reference evidence="6 7" key="1">
    <citation type="submission" date="2024-06" db="EMBL/GenBank/DDBJ databases">
        <authorList>
            <person name="Kraege A."/>
            <person name="Thomma B."/>
        </authorList>
    </citation>
    <scope>NUCLEOTIDE SEQUENCE [LARGE SCALE GENOMIC DNA]</scope>
</reference>
<evidence type="ECO:0000256" key="1">
    <source>
        <dbReference type="ARBA" id="ARBA00022540"/>
    </source>
</evidence>